<evidence type="ECO:0000256" key="5">
    <source>
        <dbReference type="RuleBase" id="RU363094"/>
    </source>
</evidence>
<dbReference type="Pfam" id="PF00583">
    <property type="entry name" value="Acetyltransf_1"/>
    <property type="match status" value="1"/>
</dbReference>
<dbReference type="Proteomes" id="UP000253034">
    <property type="component" value="Unassembled WGS sequence"/>
</dbReference>
<keyword evidence="3 7" id="KW-0808">Transferase</keyword>
<feature type="domain" description="N-acetyltransferase" evidence="6">
    <location>
        <begin position="5"/>
        <end position="148"/>
    </location>
</feature>
<dbReference type="PANTHER" id="PTHR43420:SF44">
    <property type="entry name" value="ACETYLTRANSFERASE YPEA"/>
    <property type="match status" value="1"/>
</dbReference>
<proteinExistence type="inferred from homology"/>
<accession>A0A369AU48</accession>
<dbReference type="GO" id="GO:0008999">
    <property type="term" value="F:protein-N-terminal-alanine acetyltransferase activity"/>
    <property type="evidence" value="ECO:0007669"/>
    <property type="project" value="UniProtKB-EC"/>
</dbReference>
<gene>
    <name evidence="7" type="ORF">DFR58_12040</name>
</gene>
<dbReference type="CDD" id="cd04301">
    <property type="entry name" value="NAT_SF"/>
    <property type="match status" value="1"/>
</dbReference>
<organism evidence="7 8">
    <name type="scientific">Anaerobacterium chartisolvens</name>
    <dbReference type="NCBI Taxonomy" id="1297424"/>
    <lineage>
        <taxon>Bacteria</taxon>
        <taxon>Bacillati</taxon>
        <taxon>Bacillota</taxon>
        <taxon>Clostridia</taxon>
        <taxon>Eubacteriales</taxon>
        <taxon>Oscillospiraceae</taxon>
        <taxon>Anaerobacterium</taxon>
    </lineage>
</organism>
<dbReference type="InterPro" id="IPR050680">
    <property type="entry name" value="YpeA/RimI_acetyltransf"/>
</dbReference>
<dbReference type="EC" id="2.3.1.266" evidence="5"/>
<evidence type="ECO:0000256" key="4">
    <source>
        <dbReference type="ARBA" id="ARBA00023315"/>
    </source>
</evidence>
<evidence type="ECO:0000256" key="1">
    <source>
        <dbReference type="ARBA" id="ARBA00005395"/>
    </source>
</evidence>
<evidence type="ECO:0000259" key="6">
    <source>
        <dbReference type="PROSITE" id="PS51186"/>
    </source>
</evidence>
<comment type="similarity">
    <text evidence="1 5">Belongs to the acetyltransferase family. RimI subfamily.</text>
</comment>
<dbReference type="InterPro" id="IPR000182">
    <property type="entry name" value="GNAT_dom"/>
</dbReference>
<keyword evidence="2 5" id="KW-0963">Cytoplasm</keyword>
<dbReference type="Gene3D" id="3.40.630.30">
    <property type="match status" value="1"/>
</dbReference>
<keyword evidence="8" id="KW-1185">Reference proteome</keyword>
<evidence type="ECO:0000313" key="8">
    <source>
        <dbReference type="Proteomes" id="UP000253034"/>
    </source>
</evidence>
<evidence type="ECO:0000313" key="7">
    <source>
        <dbReference type="EMBL" id="RCX12741.1"/>
    </source>
</evidence>
<evidence type="ECO:0000256" key="2">
    <source>
        <dbReference type="ARBA" id="ARBA00022490"/>
    </source>
</evidence>
<evidence type="ECO:0000256" key="3">
    <source>
        <dbReference type="ARBA" id="ARBA00022679"/>
    </source>
</evidence>
<comment type="function">
    <text evidence="5">Acetylates the N-terminal alanine of ribosomal protein bS18.</text>
</comment>
<dbReference type="PANTHER" id="PTHR43420">
    <property type="entry name" value="ACETYLTRANSFERASE"/>
    <property type="match status" value="1"/>
</dbReference>
<dbReference type="SUPFAM" id="SSF55729">
    <property type="entry name" value="Acyl-CoA N-acyltransferases (Nat)"/>
    <property type="match status" value="1"/>
</dbReference>
<dbReference type="NCBIfam" id="TIGR01575">
    <property type="entry name" value="rimI"/>
    <property type="match status" value="1"/>
</dbReference>
<keyword evidence="7" id="KW-0687">Ribonucleoprotein</keyword>
<dbReference type="InterPro" id="IPR016181">
    <property type="entry name" value="Acyl_CoA_acyltransferase"/>
</dbReference>
<dbReference type="GO" id="GO:0005737">
    <property type="term" value="C:cytoplasm"/>
    <property type="evidence" value="ECO:0007669"/>
    <property type="project" value="UniProtKB-SubCell"/>
</dbReference>
<dbReference type="GO" id="GO:0005840">
    <property type="term" value="C:ribosome"/>
    <property type="evidence" value="ECO:0007669"/>
    <property type="project" value="UniProtKB-KW"/>
</dbReference>
<dbReference type="AlphaFoldDB" id="A0A369AU48"/>
<dbReference type="PROSITE" id="PS51186">
    <property type="entry name" value="GNAT"/>
    <property type="match status" value="1"/>
</dbReference>
<dbReference type="OrthoDB" id="9794566at2"/>
<reference evidence="7 8" key="1">
    <citation type="submission" date="2018-07" db="EMBL/GenBank/DDBJ databases">
        <title>Genomic Encyclopedia of Type Strains, Phase IV (KMG-IV): sequencing the most valuable type-strain genomes for metagenomic binning, comparative biology and taxonomic classification.</title>
        <authorList>
            <person name="Goeker M."/>
        </authorList>
    </citation>
    <scope>NUCLEOTIDE SEQUENCE [LARGE SCALE GENOMIC DNA]</scope>
    <source>
        <strain evidence="7 8">DSM 27016</strain>
    </source>
</reference>
<dbReference type="InterPro" id="IPR006464">
    <property type="entry name" value="AcTrfase_RimI/Ard1"/>
</dbReference>
<comment type="catalytic activity">
    <reaction evidence="5">
        <text>N-terminal L-alanyl-[ribosomal protein bS18] + acetyl-CoA = N-terminal N(alpha)-acetyl-L-alanyl-[ribosomal protein bS18] + CoA + H(+)</text>
        <dbReference type="Rhea" id="RHEA:43756"/>
        <dbReference type="Rhea" id="RHEA-COMP:10676"/>
        <dbReference type="Rhea" id="RHEA-COMP:10677"/>
        <dbReference type="ChEBI" id="CHEBI:15378"/>
        <dbReference type="ChEBI" id="CHEBI:57287"/>
        <dbReference type="ChEBI" id="CHEBI:57288"/>
        <dbReference type="ChEBI" id="CHEBI:64718"/>
        <dbReference type="ChEBI" id="CHEBI:83683"/>
        <dbReference type="EC" id="2.3.1.266"/>
    </reaction>
</comment>
<keyword evidence="7" id="KW-0689">Ribosomal protein</keyword>
<comment type="caution">
    <text evidence="7">The sequence shown here is derived from an EMBL/GenBank/DDBJ whole genome shotgun (WGS) entry which is preliminary data.</text>
</comment>
<comment type="subcellular location">
    <subcellularLocation>
        <location evidence="5">Cytoplasm</location>
    </subcellularLocation>
</comment>
<dbReference type="RefSeq" id="WP_114298808.1">
    <property type="nucleotide sequence ID" value="NZ_QPJT01000020.1"/>
</dbReference>
<sequence length="148" mass="16630">MLDNINIMRMTSEHINDVMIVEHLSFKIPWSKNAFAEEVAKNKFARYFVAGIGGKIIGYAGMWKIFDEGHITNIAVHPEFRGSGVGGLLLEALLSAADDEGILSITLEVRRSNIIAQRLYSKYGFIIEGSRKGYYSDNGEDAVIMWKR</sequence>
<name>A0A369AU48_9FIRM</name>
<dbReference type="EMBL" id="QPJT01000020">
    <property type="protein sequence ID" value="RCX12741.1"/>
    <property type="molecule type" value="Genomic_DNA"/>
</dbReference>
<keyword evidence="4" id="KW-0012">Acyltransferase</keyword>
<protein>
    <recommendedName>
        <fullName evidence="5">[Ribosomal protein bS18]-alanine N-acetyltransferase</fullName>
        <ecNumber evidence="5">2.3.1.266</ecNumber>
    </recommendedName>
</protein>